<accession>A0A0F9BF41</accession>
<organism evidence="1">
    <name type="scientific">marine sediment metagenome</name>
    <dbReference type="NCBI Taxonomy" id="412755"/>
    <lineage>
        <taxon>unclassified sequences</taxon>
        <taxon>metagenomes</taxon>
        <taxon>ecological metagenomes</taxon>
    </lineage>
</organism>
<comment type="caution">
    <text evidence="1">The sequence shown here is derived from an EMBL/GenBank/DDBJ whole genome shotgun (WGS) entry which is preliminary data.</text>
</comment>
<name>A0A0F9BF41_9ZZZZ</name>
<evidence type="ECO:0000313" key="1">
    <source>
        <dbReference type="EMBL" id="KKL12437.1"/>
    </source>
</evidence>
<dbReference type="AlphaFoldDB" id="A0A0F9BF41"/>
<proteinExistence type="predicted"/>
<sequence length="113" mass="11819">MLMVRVNIGKDKQGKMRDPVVGLLIDTHLLPTQGPPKATIGEGGQLVQTPGSSGLQAMGVVAAGTGFIVGPLASMTPIMQPDEDDVDAEIALLAPDEEVEEVEDGERKEELSA</sequence>
<reference evidence="1" key="1">
    <citation type="journal article" date="2015" name="Nature">
        <title>Complex archaea that bridge the gap between prokaryotes and eukaryotes.</title>
        <authorList>
            <person name="Spang A."/>
            <person name="Saw J.H."/>
            <person name="Jorgensen S.L."/>
            <person name="Zaremba-Niedzwiedzka K."/>
            <person name="Martijn J."/>
            <person name="Lind A.E."/>
            <person name="van Eijk R."/>
            <person name="Schleper C."/>
            <person name="Guy L."/>
            <person name="Ettema T.J."/>
        </authorList>
    </citation>
    <scope>NUCLEOTIDE SEQUENCE</scope>
</reference>
<gene>
    <name evidence="1" type="ORF">LCGC14_2535740</name>
</gene>
<protein>
    <submittedName>
        <fullName evidence="1">Uncharacterized protein</fullName>
    </submittedName>
</protein>
<dbReference type="EMBL" id="LAZR01041257">
    <property type="protein sequence ID" value="KKL12437.1"/>
    <property type="molecule type" value="Genomic_DNA"/>
</dbReference>